<keyword evidence="2" id="KW-0677">Repeat</keyword>
<gene>
    <name evidence="3" type="ORF">PPRIM_AZ9-3.1.T0300342</name>
</gene>
<evidence type="ECO:0000256" key="1">
    <source>
        <dbReference type="ARBA" id="ARBA00022574"/>
    </source>
</evidence>
<dbReference type="PANTHER" id="PTHR44129">
    <property type="entry name" value="WD REPEAT-CONTAINING PROTEIN POP1"/>
    <property type="match status" value="1"/>
</dbReference>
<dbReference type="InterPro" id="IPR050349">
    <property type="entry name" value="WD_LIS1/nudF_dynein_reg"/>
</dbReference>
<dbReference type="EMBL" id="CAJJDM010000029">
    <property type="protein sequence ID" value="CAD8060834.1"/>
    <property type="molecule type" value="Genomic_DNA"/>
</dbReference>
<protein>
    <submittedName>
        <fullName evidence="3">Uncharacterized protein</fullName>
    </submittedName>
</protein>
<reference evidence="3" key="1">
    <citation type="submission" date="2021-01" db="EMBL/GenBank/DDBJ databases">
        <authorList>
            <consortium name="Genoscope - CEA"/>
            <person name="William W."/>
        </authorList>
    </citation>
    <scope>NUCLEOTIDE SEQUENCE</scope>
</reference>
<organism evidence="3 4">
    <name type="scientific">Paramecium primaurelia</name>
    <dbReference type="NCBI Taxonomy" id="5886"/>
    <lineage>
        <taxon>Eukaryota</taxon>
        <taxon>Sar</taxon>
        <taxon>Alveolata</taxon>
        <taxon>Ciliophora</taxon>
        <taxon>Intramacronucleata</taxon>
        <taxon>Oligohymenophorea</taxon>
        <taxon>Peniculida</taxon>
        <taxon>Parameciidae</taxon>
        <taxon>Paramecium</taxon>
    </lineage>
</organism>
<comment type="caution">
    <text evidence="3">The sequence shown here is derived from an EMBL/GenBank/DDBJ whole genome shotgun (WGS) entry which is preliminary data.</text>
</comment>
<keyword evidence="1" id="KW-0853">WD repeat</keyword>
<accession>A0A8S1LD81</accession>
<evidence type="ECO:0000256" key="2">
    <source>
        <dbReference type="ARBA" id="ARBA00022737"/>
    </source>
</evidence>
<name>A0A8S1LD81_PARPR</name>
<dbReference type="Proteomes" id="UP000688137">
    <property type="component" value="Unassembled WGS sequence"/>
</dbReference>
<dbReference type="AlphaFoldDB" id="A0A8S1LD81"/>
<sequence>MITRKFIKSIKINISRYDKLQDLVILQNDTKVAQLLKKQFIVKNLIDDKIENNYCDTKGCDKIAISKDRKNLIFSSGNKVYFYENIDHQEFNKLEENINFLHFSFSLDSKYLAGCGSNKIIYFWDFKARKVMAKFEGHSKTSQSSCSDDKLIRLWNLNANCNRIAQDGHESSISNIMFSADSLTLKLWDMQLKTLLISKTFDQPINSFSITHNQECLIVGQGGIIQLWNIQYNSVFQKSKFEIIPGDAPLIILKKEETFNRFNFYQMIIKLLHQSCLHVMGIFGKKNIFLQQRYGREMIKLMSQLFYKNMIKVKYGFTKYHKILNIYVLQTIKMNQLQVSYRQNLNKIQQN</sequence>
<proteinExistence type="predicted"/>
<evidence type="ECO:0000313" key="4">
    <source>
        <dbReference type="Proteomes" id="UP000688137"/>
    </source>
</evidence>
<keyword evidence="4" id="KW-1185">Reference proteome</keyword>
<evidence type="ECO:0000313" key="3">
    <source>
        <dbReference type="EMBL" id="CAD8060834.1"/>
    </source>
</evidence>